<evidence type="ECO:0000256" key="2">
    <source>
        <dbReference type="ARBA" id="ARBA00022448"/>
    </source>
</evidence>
<dbReference type="InterPro" id="IPR039426">
    <property type="entry name" value="TonB-dep_rcpt-like"/>
</dbReference>
<keyword evidence="11" id="KW-1185">Reference proteome</keyword>
<dbReference type="PROSITE" id="PS00018">
    <property type="entry name" value="EF_HAND_1"/>
    <property type="match status" value="1"/>
</dbReference>
<gene>
    <name evidence="10" type="ORF">ABR189_06505</name>
</gene>
<dbReference type="InterPro" id="IPR037066">
    <property type="entry name" value="Plug_dom_sf"/>
</dbReference>
<evidence type="ECO:0000256" key="6">
    <source>
        <dbReference type="ARBA" id="ARBA00023237"/>
    </source>
</evidence>
<dbReference type="Pfam" id="PF13620">
    <property type="entry name" value="CarboxypepD_reg"/>
    <property type="match status" value="1"/>
</dbReference>
<keyword evidence="3 7" id="KW-1134">Transmembrane beta strand</keyword>
<feature type="signal peptide" evidence="8">
    <location>
        <begin position="1"/>
        <end position="32"/>
    </location>
</feature>
<accession>A0ABV2T3T7</accession>
<keyword evidence="4 7" id="KW-0812">Transmembrane</keyword>
<dbReference type="Gene3D" id="2.60.40.1120">
    <property type="entry name" value="Carboxypeptidase-like, regulatory domain"/>
    <property type="match status" value="1"/>
</dbReference>
<dbReference type="InterPro" id="IPR018247">
    <property type="entry name" value="EF_Hand_1_Ca_BS"/>
</dbReference>
<evidence type="ECO:0000256" key="1">
    <source>
        <dbReference type="ARBA" id="ARBA00004571"/>
    </source>
</evidence>
<dbReference type="InterPro" id="IPR036942">
    <property type="entry name" value="Beta-barrel_TonB_sf"/>
</dbReference>
<feature type="chain" id="PRO_5045689497" evidence="8">
    <location>
        <begin position="33"/>
        <end position="1040"/>
    </location>
</feature>
<evidence type="ECO:0000256" key="4">
    <source>
        <dbReference type="ARBA" id="ARBA00022692"/>
    </source>
</evidence>
<dbReference type="InterPro" id="IPR012910">
    <property type="entry name" value="Plug_dom"/>
</dbReference>
<protein>
    <submittedName>
        <fullName evidence="10">TonB-dependent receptor</fullName>
    </submittedName>
</protein>
<dbReference type="InterPro" id="IPR023996">
    <property type="entry name" value="TonB-dep_OMP_SusC/RagA"/>
</dbReference>
<keyword evidence="6 7" id="KW-0998">Cell outer membrane</keyword>
<evidence type="ECO:0000256" key="5">
    <source>
        <dbReference type="ARBA" id="ARBA00023136"/>
    </source>
</evidence>
<dbReference type="NCBIfam" id="TIGR04057">
    <property type="entry name" value="SusC_RagA_signa"/>
    <property type="match status" value="1"/>
</dbReference>
<dbReference type="SUPFAM" id="SSF56935">
    <property type="entry name" value="Porins"/>
    <property type="match status" value="1"/>
</dbReference>
<keyword evidence="5 7" id="KW-0472">Membrane</keyword>
<dbReference type="Proteomes" id="UP001549749">
    <property type="component" value="Unassembled WGS sequence"/>
</dbReference>
<dbReference type="Gene3D" id="2.40.170.20">
    <property type="entry name" value="TonB-dependent receptor, beta-barrel domain"/>
    <property type="match status" value="1"/>
</dbReference>
<comment type="subcellular location">
    <subcellularLocation>
        <location evidence="1 7">Cell outer membrane</location>
        <topology evidence="1 7">Multi-pass membrane protein</topology>
    </subcellularLocation>
</comment>
<dbReference type="InterPro" id="IPR023997">
    <property type="entry name" value="TonB-dep_OMP_SusC/RagA_CS"/>
</dbReference>
<dbReference type="PROSITE" id="PS52016">
    <property type="entry name" value="TONB_DEPENDENT_REC_3"/>
    <property type="match status" value="1"/>
</dbReference>
<evidence type="ECO:0000313" key="10">
    <source>
        <dbReference type="EMBL" id="MET6997010.1"/>
    </source>
</evidence>
<evidence type="ECO:0000256" key="7">
    <source>
        <dbReference type="PROSITE-ProRule" id="PRU01360"/>
    </source>
</evidence>
<evidence type="ECO:0000259" key="9">
    <source>
        <dbReference type="Pfam" id="PF07715"/>
    </source>
</evidence>
<evidence type="ECO:0000256" key="3">
    <source>
        <dbReference type="ARBA" id="ARBA00022452"/>
    </source>
</evidence>
<keyword evidence="8" id="KW-0732">Signal</keyword>
<keyword evidence="10" id="KW-0675">Receptor</keyword>
<dbReference type="RefSeq" id="WP_354659651.1">
    <property type="nucleotide sequence ID" value="NZ_JBEXAC010000001.1"/>
</dbReference>
<feature type="domain" description="TonB-dependent receptor plug" evidence="9">
    <location>
        <begin position="140"/>
        <end position="260"/>
    </location>
</feature>
<name>A0ABV2T3T7_9BACT</name>
<dbReference type="Gene3D" id="2.170.130.10">
    <property type="entry name" value="TonB-dependent receptor, plug domain"/>
    <property type="match status" value="1"/>
</dbReference>
<reference evidence="10 11" key="1">
    <citation type="submission" date="2024-06" db="EMBL/GenBank/DDBJ databases">
        <title>Chitinophaga defluvii sp. nov., isolated from municipal sewage.</title>
        <authorList>
            <person name="Zhang L."/>
        </authorList>
    </citation>
    <scope>NUCLEOTIDE SEQUENCE [LARGE SCALE GENOMIC DNA]</scope>
    <source>
        <strain evidence="10 11">H8</strain>
    </source>
</reference>
<dbReference type="EMBL" id="JBEXAC010000001">
    <property type="protein sequence ID" value="MET6997010.1"/>
    <property type="molecule type" value="Genomic_DNA"/>
</dbReference>
<dbReference type="NCBIfam" id="TIGR04056">
    <property type="entry name" value="OMP_RagA_SusC"/>
    <property type="match status" value="1"/>
</dbReference>
<sequence>MMVNIYSKLAASLRLKRLLALLCCLYCCQAFAWQTGHKVTGMVQNEKGEALPGVSVKVEHKTAGYTSGTSTNEKGVFSFPNLAVGGPYSFTFSYIGYENKVMDGYMVKDGENMSLIVQMKERNAQLNQVVVIGYGNNIRKNITTSISSVQAADVSPRNASSANQLLQGQVAGVNLTMSNGTPGGASRVSIRGISSINGDNEPLYVIDGIPLSKALASYNYAGEYRQDPLSMINPADIASIDILKDAAAAAIYGSRATNGVVLITTKRGKKGKPQISVSQLSGVQTMPKKLQLMNPQEYMALQKEATANFNRDQNLQPGDSKFVDINKVLGKIPDNPYDVNWQDLVLNSPAQTHQTDFAFSGANDFVNYYTSAGYQYVEGLLKNSSMRRYSVRTNVDFTPNKVLNFGLRVGGNYTKSTSAPNGDQGTALLQRSLEQRPYDRPFKDDGSYYIGGKDILRHNGVQVLANDEIYDKNYQALVNLYGNIHFLQYFTFHSNYNMEARIGRGFRHQTRLHPYAFDKGATFDVRNTRLSQSIDNTLTFNKQWKGDFTTEAMAGYSFYKDNYDFSKAEGREFPSDDFKNITSATVTVADGDASAYAMESYIGRVMLGYKERYFISSSVRYDGSSKFFKDNRYSTFTSLSAGWVFSNEAFFNKPSWMDFGKLRASWGQTGNQDGIDNFSYLPLATGGSNYDQKTGLAVKSLGNMDLRWETATQWNLGTDLTFLQGRLNITYDYFNKKTNNLLYDLPTLASTGFTKRTANIGAMQNTGHEIGINSVNMDRPGFRWSTNFNISFIKNKVTSLIDDKPTPVGSWNAIIAGQPLGVFYGYQQLGIYQSLNEIPESLQKEGVRPGDIRYADLDNNGIINSADLTVIGSPLPKFSGGITNNFKIGNFDVSLLTTFSQGNKLAAEWRMGLDHMGAYDYNAIKDSYDKRWTAPGTSNTTPRAVKSAFNNKRSSYYVEDASFFRIRNLTMGYQLPAALLNRFSVQQLRLFVSCSNLYTFTKYSGYDPEAASSLDARSFGIDNLVTPQPRSFMAGINMNF</sequence>
<comment type="similarity">
    <text evidence="7">Belongs to the TonB-dependent receptor family.</text>
</comment>
<organism evidence="10 11">
    <name type="scientific">Chitinophaga defluvii</name>
    <dbReference type="NCBI Taxonomy" id="3163343"/>
    <lineage>
        <taxon>Bacteria</taxon>
        <taxon>Pseudomonadati</taxon>
        <taxon>Bacteroidota</taxon>
        <taxon>Chitinophagia</taxon>
        <taxon>Chitinophagales</taxon>
        <taxon>Chitinophagaceae</taxon>
        <taxon>Chitinophaga</taxon>
    </lineage>
</organism>
<keyword evidence="2 7" id="KW-0813">Transport</keyword>
<evidence type="ECO:0000256" key="8">
    <source>
        <dbReference type="SAM" id="SignalP"/>
    </source>
</evidence>
<evidence type="ECO:0000313" key="11">
    <source>
        <dbReference type="Proteomes" id="UP001549749"/>
    </source>
</evidence>
<proteinExistence type="inferred from homology"/>
<dbReference type="SUPFAM" id="SSF49464">
    <property type="entry name" value="Carboxypeptidase regulatory domain-like"/>
    <property type="match status" value="1"/>
</dbReference>
<dbReference type="Pfam" id="PF07715">
    <property type="entry name" value="Plug"/>
    <property type="match status" value="1"/>
</dbReference>
<dbReference type="InterPro" id="IPR008969">
    <property type="entry name" value="CarboxyPept-like_regulatory"/>
</dbReference>
<comment type="caution">
    <text evidence="10">The sequence shown here is derived from an EMBL/GenBank/DDBJ whole genome shotgun (WGS) entry which is preliminary data.</text>
</comment>